<reference evidence="2 3" key="1">
    <citation type="journal article" date="2014" name="Nat. Commun.">
        <title>Physiological and genomic features of highly alkaliphilic hydrogen-utilizing Betaproteobacteria from a continental serpentinizing site.</title>
        <authorList>
            <person name="Suzuki S."/>
            <person name="Kuenen J.G."/>
            <person name="Schipper K."/>
            <person name="van der Velde S."/>
            <person name="Ishii S."/>
            <person name="Wu A."/>
            <person name="Sorokin D.Y."/>
            <person name="Tenney A."/>
            <person name="Meng X.Y."/>
            <person name="Morrill P.L."/>
            <person name="Kamagata Y."/>
            <person name="Muyzer G."/>
            <person name="Nealson K.H."/>
        </authorList>
    </citation>
    <scope>NUCLEOTIDE SEQUENCE [LARGE SCALE GENOMIC DNA]</scope>
    <source>
        <strain evidence="2 3">B1</strain>
    </source>
</reference>
<keyword evidence="3" id="KW-1185">Reference proteome</keyword>
<name>A0A060NSA0_9BURK</name>
<accession>A0A060NSA0</accession>
<organism evidence="2 3">
    <name type="scientific">Serpentinimonas maccroryi</name>
    <dbReference type="NCBI Taxonomy" id="1458426"/>
    <lineage>
        <taxon>Bacteria</taxon>
        <taxon>Pseudomonadati</taxon>
        <taxon>Pseudomonadota</taxon>
        <taxon>Betaproteobacteria</taxon>
        <taxon>Burkholderiales</taxon>
        <taxon>Comamonadaceae</taxon>
        <taxon>Serpentinimonas</taxon>
    </lineage>
</organism>
<evidence type="ECO:0000256" key="1">
    <source>
        <dbReference type="SAM" id="MobiDB-lite"/>
    </source>
</evidence>
<feature type="region of interest" description="Disordered" evidence="1">
    <location>
        <begin position="47"/>
        <end position="67"/>
    </location>
</feature>
<proteinExistence type="predicted"/>
<protein>
    <submittedName>
        <fullName evidence="2">Predicted ATP-grasp enzyme</fullName>
    </submittedName>
</protein>
<dbReference type="HOGENOM" id="CLU_2805072_0_0_4"/>
<evidence type="ECO:0000313" key="2">
    <source>
        <dbReference type="EMBL" id="BAO82388.1"/>
    </source>
</evidence>
<gene>
    <name evidence="2" type="ORF">SMCB_0160</name>
</gene>
<dbReference type="AlphaFoldDB" id="A0A060NSA0"/>
<dbReference type="STRING" id="1458426.SMCB_0160"/>
<dbReference type="EMBL" id="AP014569">
    <property type="protein sequence ID" value="BAO82388.1"/>
    <property type="molecule type" value="Genomic_DNA"/>
</dbReference>
<evidence type="ECO:0000313" key="3">
    <source>
        <dbReference type="Proteomes" id="UP000066014"/>
    </source>
</evidence>
<dbReference type="KEGG" id="cbab:SMCB_0160"/>
<dbReference type="Proteomes" id="UP000066014">
    <property type="component" value="Chromosome"/>
</dbReference>
<sequence length="67" mass="6505">MGASSKGPKGAEEVTVFLLPAASPLPDQAQAAAPTVVWAGLQGASGGGAGAGLSDGRILINNKNHSH</sequence>